<evidence type="ECO:0000313" key="6">
    <source>
        <dbReference type="EMBL" id="CAH1710335.1"/>
    </source>
</evidence>
<dbReference type="InterPro" id="IPR052444">
    <property type="entry name" value="Spz/Toll_ligand-like"/>
</dbReference>
<dbReference type="GO" id="GO:0005615">
    <property type="term" value="C:extracellular space"/>
    <property type="evidence" value="ECO:0007669"/>
    <property type="project" value="UniProtKB-ARBA"/>
</dbReference>
<name>A0A9P0ILD5_9DIPT</name>
<accession>A0A9P0ILD5</accession>
<dbReference type="EMBL" id="OU895877">
    <property type="protein sequence ID" value="CAH1710335.1"/>
    <property type="molecule type" value="Genomic_DNA"/>
</dbReference>
<dbReference type="PANTHER" id="PTHR23199">
    <property type="entry name" value="NEUROTROPHIN 1-RELATED"/>
    <property type="match status" value="1"/>
</dbReference>
<dbReference type="GO" id="GO:0008083">
    <property type="term" value="F:growth factor activity"/>
    <property type="evidence" value="ECO:0007669"/>
    <property type="project" value="TreeGrafter"/>
</dbReference>
<dbReference type="SUPFAM" id="SSF57501">
    <property type="entry name" value="Cystine-knot cytokines"/>
    <property type="match status" value="1"/>
</dbReference>
<feature type="signal peptide" evidence="4">
    <location>
        <begin position="1"/>
        <end position="19"/>
    </location>
</feature>
<protein>
    <recommendedName>
        <fullName evidence="5">Spaetzle domain-containing protein</fullName>
    </recommendedName>
</protein>
<reference evidence="6" key="1">
    <citation type="submission" date="2022-01" db="EMBL/GenBank/DDBJ databases">
        <authorList>
            <person name="King R."/>
        </authorList>
    </citation>
    <scope>NUCLEOTIDE SEQUENCE</scope>
</reference>
<gene>
    <name evidence="6" type="ORF">CHIRRI_LOCUS1585</name>
</gene>
<keyword evidence="3" id="KW-0325">Glycoprotein</keyword>
<dbReference type="InterPro" id="IPR029034">
    <property type="entry name" value="Cystine-knot_cytokine"/>
</dbReference>
<feature type="chain" id="PRO_5040468662" description="Spaetzle domain-containing protein" evidence="4">
    <location>
        <begin position="20"/>
        <end position="209"/>
    </location>
</feature>
<dbReference type="InterPro" id="IPR032104">
    <property type="entry name" value="Spaetzle"/>
</dbReference>
<organism evidence="6 7">
    <name type="scientific">Chironomus riparius</name>
    <dbReference type="NCBI Taxonomy" id="315576"/>
    <lineage>
        <taxon>Eukaryota</taxon>
        <taxon>Metazoa</taxon>
        <taxon>Ecdysozoa</taxon>
        <taxon>Arthropoda</taxon>
        <taxon>Hexapoda</taxon>
        <taxon>Insecta</taxon>
        <taxon>Pterygota</taxon>
        <taxon>Neoptera</taxon>
        <taxon>Endopterygota</taxon>
        <taxon>Diptera</taxon>
        <taxon>Nematocera</taxon>
        <taxon>Chironomoidea</taxon>
        <taxon>Chironomidae</taxon>
        <taxon>Chironominae</taxon>
        <taxon>Chironomus</taxon>
    </lineage>
</organism>
<dbReference type="PANTHER" id="PTHR23199:SF12">
    <property type="entry name" value="NEUROTROPHIN 1-RELATED"/>
    <property type="match status" value="1"/>
</dbReference>
<dbReference type="GO" id="GO:0045087">
    <property type="term" value="P:innate immune response"/>
    <property type="evidence" value="ECO:0007669"/>
    <property type="project" value="TreeGrafter"/>
</dbReference>
<dbReference type="AlphaFoldDB" id="A0A9P0ILD5"/>
<reference evidence="6" key="2">
    <citation type="submission" date="2022-10" db="EMBL/GenBank/DDBJ databases">
        <authorList>
            <consortium name="ENA_rothamsted_submissions"/>
            <consortium name="culmorum"/>
            <person name="King R."/>
        </authorList>
    </citation>
    <scope>NUCLEOTIDE SEQUENCE</scope>
</reference>
<evidence type="ECO:0000256" key="4">
    <source>
        <dbReference type="SAM" id="SignalP"/>
    </source>
</evidence>
<sequence>MKTFLLSLLFLSALFSCKAVICNFTYEEQLTNYPEKLINTIASEKKVLLKLSTKRPRSKVFICDDGDADGYKPFEPTIHSVLVSSRFGSSAKEANPLNDSSEAFEQTEPLCDSIKSRIFPQTLRNLLNKRVIVINHGKFQQEVTIETCSNANQACKFDINFPVNVITKCKQKYQTHTIKILNENDQNIIDESVYIPSGCECQFKYKALN</sequence>
<evidence type="ECO:0000256" key="1">
    <source>
        <dbReference type="ARBA" id="ARBA00022729"/>
    </source>
</evidence>
<dbReference type="Pfam" id="PF16077">
    <property type="entry name" value="Spaetzle"/>
    <property type="match status" value="1"/>
</dbReference>
<keyword evidence="7" id="KW-1185">Reference proteome</keyword>
<evidence type="ECO:0000256" key="2">
    <source>
        <dbReference type="ARBA" id="ARBA00023157"/>
    </source>
</evidence>
<proteinExistence type="predicted"/>
<dbReference type="OrthoDB" id="7791344at2759"/>
<dbReference type="Gene3D" id="2.10.90.10">
    <property type="entry name" value="Cystine-knot cytokines"/>
    <property type="match status" value="1"/>
</dbReference>
<feature type="domain" description="Spaetzle" evidence="5">
    <location>
        <begin position="109"/>
        <end position="202"/>
    </location>
</feature>
<keyword evidence="2" id="KW-1015">Disulfide bond</keyword>
<dbReference type="GO" id="GO:0021556">
    <property type="term" value="P:central nervous system formation"/>
    <property type="evidence" value="ECO:0007669"/>
    <property type="project" value="TreeGrafter"/>
</dbReference>
<dbReference type="PROSITE" id="PS51257">
    <property type="entry name" value="PROKAR_LIPOPROTEIN"/>
    <property type="match status" value="1"/>
</dbReference>
<dbReference type="Proteomes" id="UP001153620">
    <property type="component" value="Chromosome 1"/>
</dbReference>
<evidence type="ECO:0000259" key="5">
    <source>
        <dbReference type="Pfam" id="PF16077"/>
    </source>
</evidence>
<dbReference type="GO" id="GO:0005121">
    <property type="term" value="F:Toll binding"/>
    <property type="evidence" value="ECO:0007669"/>
    <property type="project" value="TreeGrafter"/>
</dbReference>
<keyword evidence="1 4" id="KW-0732">Signal</keyword>
<evidence type="ECO:0000256" key="3">
    <source>
        <dbReference type="ARBA" id="ARBA00023180"/>
    </source>
</evidence>
<evidence type="ECO:0000313" key="7">
    <source>
        <dbReference type="Proteomes" id="UP001153620"/>
    </source>
</evidence>